<organism evidence="1 2">
    <name type="scientific">Phytoactinopolyspora mesophila</name>
    <dbReference type="NCBI Taxonomy" id="2650750"/>
    <lineage>
        <taxon>Bacteria</taxon>
        <taxon>Bacillati</taxon>
        <taxon>Actinomycetota</taxon>
        <taxon>Actinomycetes</taxon>
        <taxon>Jiangellales</taxon>
        <taxon>Jiangellaceae</taxon>
        <taxon>Phytoactinopolyspora</taxon>
    </lineage>
</organism>
<evidence type="ECO:0000313" key="1">
    <source>
        <dbReference type="EMBL" id="NDL60960.1"/>
    </source>
</evidence>
<dbReference type="EMBL" id="WLZY01000016">
    <property type="protein sequence ID" value="NDL60960.1"/>
    <property type="molecule type" value="Genomic_DNA"/>
</dbReference>
<sequence length="47" mass="5216">MNDAEIRAAVDRLGEAITEVRNALGTLDREFIRLDVIMSDRTGGEQP</sequence>
<comment type="caution">
    <text evidence="1">The sequence shown here is derived from an EMBL/GenBank/DDBJ whole genome shotgun (WGS) entry which is preliminary data.</text>
</comment>
<name>A0A7K3MCP5_9ACTN</name>
<keyword evidence="2" id="KW-1185">Reference proteome</keyword>
<gene>
    <name evidence="1" type="ORF">F7O44_28180</name>
</gene>
<dbReference type="Proteomes" id="UP000460435">
    <property type="component" value="Unassembled WGS sequence"/>
</dbReference>
<protein>
    <submittedName>
        <fullName evidence="1">Uncharacterized protein</fullName>
    </submittedName>
</protein>
<reference evidence="1 2" key="1">
    <citation type="submission" date="2019-11" db="EMBL/GenBank/DDBJ databases">
        <authorList>
            <person name="Li X.-J."/>
            <person name="Feng X.-M."/>
        </authorList>
    </citation>
    <scope>NUCLEOTIDE SEQUENCE [LARGE SCALE GENOMIC DNA]</scope>
    <source>
        <strain evidence="1 2">XMNu-373</strain>
    </source>
</reference>
<dbReference type="RefSeq" id="WP_162453678.1">
    <property type="nucleotide sequence ID" value="NZ_WLZY01000016.1"/>
</dbReference>
<evidence type="ECO:0000313" key="2">
    <source>
        <dbReference type="Proteomes" id="UP000460435"/>
    </source>
</evidence>
<dbReference type="AlphaFoldDB" id="A0A7K3MCP5"/>
<proteinExistence type="predicted"/>
<accession>A0A7K3MCP5</accession>